<keyword evidence="1" id="KW-0812">Transmembrane</keyword>
<keyword evidence="3" id="KW-1185">Reference proteome</keyword>
<gene>
    <name evidence="2" type="ORF">ACFFJ8_19625</name>
</gene>
<feature type="transmembrane region" description="Helical" evidence="1">
    <location>
        <begin position="150"/>
        <end position="173"/>
    </location>
</feature>
<evidence type="ECO:0000313" key="2">
    <source>
        <dbReference type="EMBL" id="MFC0393569.1"/>
    </source>
</evidence>
<dbReference type="RefSeq" id="WP_204821674.1">
    <property type="nucleotide sequence ID" value="NZ_JANHOF010000008.1"/>
</dbReference>
<feature type="transmembrane region" description="Helical" evidence="1">
    <location>
        <begin position="179"/>
        <end position="200"/>
    </location>
</feature>
<dbReference type="Proteomes" id="UP001589818">
    <property type="component" value="Unassembled WGS sequence"/>
</dbReference>
<feature type="transmembrane region" description="Helical" evidence="1">
    <location>
        <begin position="109"/>
        <end position="129"/>
    </location>
</feature>
<comment type="caution">
    <text evidence="2">The sequence shown here is derived from an EMBL/GenBank/DDBJ whole genome shotgun (WGS) entry which is preliminary data.</text>
</comment>
<organism evidence="2 3">
    <name type="scientific">Paenibacillus mendelii</name>
    <dbReference type="NCBI Taxonomy" id="206163"/>
    <lineage>
        <taxon>Bacteria</taxon>
        <taxon>Bacillati</taxon>
        <taxon>Bacillota</taxon>
        <taxon>Bacilli</taxon>
        <taxon>Bacillales</taxon>
        <taxon>Paenibacillaceae</taxon>
        <taxon>Paenibacillus</taxon>
    </lineage>
</organism>
<accession>A0ABV6JDN1</accession>
<evidence type="ECO:0000313" key="3">
    <source>
        <dbReference type="Proteomes" id="UP001589818"/>
    </source>
</evidence>
<evidence type="ECO:0008006" key="4">
    <source>
        <dbReference type="Google" id="ProtNLM"/>
    </source>
</evidence>
<dbReference type="EMBL" id="JBHLVF010000034">
    <property type="protein sequence ID" value="MFC0393569.1"/>
    <property type="molecule type" value="Genomic_DNA"/>
</dbReference>
<name>A0ABV6JDN1_9BACL</name>
<reference evidence="2 3" key="1">
    <citation type="submission" date="2024-09" db="EMBL/GenBank/DDBJ databases">
        <authorList>
            <person name="Sun Q."/>
            <person name="Mori K."/>
        </authorList>
    </citation>
    <scope>NUCLEOTIDE SEQUENCE [LARGE SCALE GENOMIC DNA]</scope>
    <source>
        <strain evidence="2 3">CCM 4839</strain>
    </source>
</reference>
<keyword evidence="1" id="KW-1133">Transmembrane helix</keyword>
<evidence type="ECO:0000256" key="1">
    <source>
        <dbReference type="SAM" id="Phobius"/>
    </source>
</evidence>
<protein>
    <recommendedName>
        <fullName evidence="4">Permease</fullName>
    </recommendedName>
</protein>
<feature type="transmembrane region" description="Helical" evidence="1">
    <location>
        <begin position="242"/>
        <end position="260"/>
    </location>
</feature>
<proteinExistence type="predicted"/>
<keyword evidence="1" id="KW-0472">Membrane</keyword>
<feature type="transmembrane region" description="Helical" evidence="1">
    <location>
        <begin position="84"/>
        <end position="103"/>
    </location>
</feature>
<sequence length="269" mass="30685">MSDDHDQELSRLEQEWRSRFDRYTSPQPTTESTFQLLARIKEMDDRKPADLRAELETAQAAQSASSKLANLFLSQWNFYGMRSWLLTGIVMLLLTVMINVSAQNEMTGLLAWMKWISLVMIAVMGYAFRSRNKGNDIIEQLSYYSLIHQMLTRFIIIMVMQAVVTLPLTMVILGKESSLPSLLGSFMPVLFFGVTGFISAMWLGHKRGVILTLLVWFSQMLLDQGHKGPSIFQLPGDEHFVWMNAVMVGLSCLLLGTLLYKNGAKRYLR</sequence>